<dbReference type="Gene3D" id="3.40.50.300">
    <property type="entry name" value="P-loop containing nucleotide triphosphate hydrolases"/>
    <property type="match status" value="2"/>
</dbReference>
<comment type="caution">
    <text evidence="3">The sequence shown here is derived from an EMBL/GenBank/DDBJ whole genome shotgun (WGS) entry which is preliminary data.</text>
</comment>
<dbReference type="Pfam" id="PF13156">
    <property type="entry name" value="Mrr_cat_2"/>
    <property type="match status" value="1"/>
</dbReference>
<gene>
    <name evidence="3" type="ORF">CDV28_11830</name>
</gene>
<dbReference type="Proteomes" id="UP000316238">
    <property type="component" value="Unassembled WGS sequence"/>
</dbReference>
<dbReference type="Pfam" id="PF00271">
    <property type="entry name" value="Helicase_C"/>
    <property type="match status" value="1"/>
</dbReference>
<evidence type="ECO:0000259" key="1">
    <source>
        <dbReference type="PROSITE" id="PS51192"/>
    </source>
</evidence>
<dbReference type="GO" id="GO:0004519">
    <property type="term" value="F:endonuclease activity"/>
    <property type="evidence" value="ECO:0007669"/>
    <property type="project" value="UniProtKB-KW"/>
</dbReference>
<feature type="domain" description="Helicase C-terminal" evidence="2">
    <location>
        <begin position="454"/>
        <end position="607"/>
    </location>
</feature>
<dbReference type="InterPro" id="IPR006935">
    <property type="entry name" value="Helicase/UvrB_N"/>
</dbReference>
<keyword evidence="4" id="KW-1185">Reference proteome</keyword>
<reference evidence="3" key="1">
    <citation type="submission" date="2017-07" db="EMBL/GenBank/DDBJ databases">
        <title>The cable genome - Insights into the physiology and evolution of filamentous bacteria capable of sulfide oxidation via long distance electron transfer.</title>
        <authorList>
            <person name="Thorup C."/>
            <person name="Bjerg J.T."/>
            <person name="Schreiber L."/>
            <person name="Nielsen L.P."/>
            <person name="Kjeldsen K.U."/>
            <person name="Boesen T."/>
            <person name="Boggild A."/>
            <person name="Meysman F."/>
            <person name="Geelhoed J."/>
            <person name="Schramm A."/>
        </authorList>
    </citation>
    <scope>NUCLEOTIDE SEQUENCE [LARGE SCALE GENOMIC DNA]</scope>
    <source>
        <strain evidence="3">GS</strain>
    </source>
</reference>
<dbReference type="SUPFAM" id="SSF52540">
    <property type="entry name" value="P-loop containing nucleoside triphosphate hydrolases"/>
    <property type="match status" value="1"/>
</dbReference>
<evidence type="ECO:0000259" key="2">
    <source>
        <dbReference type="PROSITE" id="PS51194"/>
    </source>
</evidence>
<feature type="domain" description="Helicase ATP-binding" evidence="1">
    <location>
        <begin position="197"/>
        <end position="386"/>
    </location>
</feature>
<dbReference type="GO" id="GO:0003677">
    <property type="term" value="F:DNA binding"/>
    <property type="evidence" value="ECO:0007669"/>
    <property type="project" value="InterPro"/>
</dbReference>
<dbReference type="PROSITE" id="PS51192">
    <property type="entry name" value="HELICASE_ATP_BIND_1"/>
    <property type="match status" value="1"/>
</dbReference>
<dbReference type="GO" id="GO:0005524">
    <property type="term" value="F:ATP binding"/>
    <property type="evidence" value="ECO:0007669"/>
    <property type="project" value="InterPro"/>
</dbReference>
<sequence length="1084" mass="123425">MPKALHPKAAAFVSQNFFVGLTSFAELENRIAALPDNQSRGDAFEVFAEAYLSTQRRHEAAHVWPLNAVPSAVLQRLNLGSKDYGIDGVFQTQLGQLNAYQVKFRTDRPALTWRELSTFMGLADSPQIGSRVLITNCDDLASVLNNRQGFFCIRGSDLDELEADDFRAIEAWLADSAFTARRKTPKQHQQEALAALLPALEQHDRVSAIMACGTGKTLVALWVVEQMQADRVLVLVPSLALLRQLLHEWLRETSLPNLAYLCVCSDKTVTDGVDSISTAQSDLDFPVSTDAANVRGFLDAPFAGRKIVLSTYQSADVVGKALREGEAFDLAIFDEAHKTAGREGRNYAFALDDANLLIRKRLFFTATPRHYNPQQKDSEGEAQLVFSMDKPEVYGPQAYRLTFSEAARQDIICGYKVIISVITSDMVTNELLSKGEVMVQGDAVRARQVANQIALRDAIEKYGAKKIFTFHKTIGSAASFVAKGSEGIRTHLPDFETFHVSGKMATAQREREMRDFRAAARAVMSNARCLTEGVDVPAVDMVAFLSPRRSRVDIVQAAGRAMRRADGKTVGYVLVPLYVEQAAGETVEEAVSRSEFTEVWDVLNSLQEQDDVLAEIIRQFGEQKGSGKGHDDSRMSERVDFGGPRLSLETLRASVATRCLDSLCSSWDVWFGKLKAFKERFGHCNVETGWEEDPALASWVSAQRTRRNKGQLSPERVQLLEELGFVWDFQTQKSQETWIKWYRELESYTREHGHPHVPQSRPKTKLANWVMIQRGCRDKSCYGNPPLTKEQIELLDRLGFRWNVHEEKWQEQLEQLKLFKEQNGHCNVELMADDGDKLLVWVNNQRSMLAQGKLDEGRKEKLDALGFSWVAEFYDPKWEKMYDRLKNYHSEHGDADVPDGRTENHQLATWVINQRQRRKKGLVPDEQIQRLDALGFTWQHRERGAWEDRYQELIEFKEKNGHCNVPFGYKEVPKLGAFVNNSRTQKADGRLSQERIELLEQIGFQWAGEVITDKWEDRYLQLLYFKEEHGHCKVPYNYPDNPQLGKWISNQRQKRKQNKLTPERERLLDEIGFLWSAIPECDEL</sequence>
<dbReference type="InterPro" id="IPR005114">
    <property type="entry name" value="Helicase_assoc"/>
</dbReference>
<dbReference type="InterPro" id="IPR027417">
    <property type="entry name" value="P-loop_NTPase"/>
</dbReference>
<name>A0A521G177_9BACT</name>
<evidence type="ECO:0000313" key="3">
    <source>
        <dbReference type="EMBL" id="TAA74756.1"/>
    </source>
</evidence>
<dbReference type="InterPro" id="IPR039442">
    <property type="entry name" value="Mrr-like_dom"/>
</dbReference>
<organism evidence="3 4">
    <name type="scientific">Candidatus Electronema aureum</name>
    <dbReference type="NCBI Taxonomy" id="2005002"/>
    <lineage>
        <taxon>Bacteria</taxon>
        <taxon>Pseudomonadati</taxon>
        <taxon>Thermodesulfobacteriota</taxon>
        <taxon>Desulfobulbia</taxon>
        <taxon>Desulfobulbales</taxon>
        <taxon>Desulfobulbaceae</taxon>
        <taxon>Candidatus Electronema</taxon>
    </lineage>
</organism>
<dbReference type="InterPro" id="IPR001650">
    <property type="entry name" value="Helicase_C-like"/>
</dbReference>
<accession>A0A521G177</accession>
<dbReference type="EMBL" id="NQJD01000018">
    <property type="protein sequence ID" value="TAA74756.1"/>
    <property type="molecule type" value="Genomic_DNA"/>
</dbReference>
<dbReference type="Pfam" id="PF03457">
    <property type="entry name" value="HA"/>
    <property type="match status" value="6"/>
</dbReference>
<evidence type="ECO:0000313" key="4">
    <source>
        <dbReference type="Proteomes" id="UP000316238"/>
    </source>
</evidence>
<dbReference type="InterPro" id="IPR014001">
    <property type="entry name" value="Helicase_ATP-bd"/>
</dbReference>
<dbReference type="SMART" id="SM00490">
    <property type="entry name" value="HELICc"/>
    <property type="match status" value="1"/>
</dbReference>
<dbReference type="PROSITE" id="PS51194">
    <property type="entry name" value="HELICASE_CTER"/>
    <property type="match status" value="1"/>
</dbReference>
<dbReference type="PANTHER" id="PTHR33418">
    <property type="entry name" value="HELICASE-ASSOCIATED"/>
    <property type="match status" value="1"/>
</dbReference>
<dbReference type="CDD" id="cd18785">
    <property type="entry name" value="SF2_C"/>
    <property type="match status" value="1"/>
</dbReference>
<keyword evidence="3" id="KW-0378">Hydrolase</keyword>
<dbReference type="GO" id="GO:0016787">
    <property type="term" value="F:hydrolase activity"/>
    <property type="evidence" value="ECO:0007669"/>
    <property type="project" value="InterPro"/>
</dbReference>
<keyword evidence="3" id="KW-0255">Endonuclease</keyword>
<dbReference type="Pfam" id="PF04851">
    <property type="entry name" value="ResIII"/>
    <property type="match status" value="1"/>
</dbReference>
<dbReference type="AlphaFoldDB" id="A0A521G177"/>
<protein>
    <submittedName>
        <fullName evidence="3">Restriction endonuclease</fullName>
    </submittedName>
</protein>
<dbReference type="SMART" id="SM00487">
    <property type="entry name" value="DEXDc"/>
    <property type="match status" value="1"/>
</dbReference>
<keyword evidence="3" id="KW-0540">Nuclease</keyword>
<proteinExistence type="predicted"/>
<dbReference type="Gene3D" id="6.10.140.530">
    <property type="match status" value="6"/>
</dbReference>
<dbReference type="PANTHER" id="PTHR33418:SF1">
    <property type="entry name" value="HELICASE-ASSOCIATED DOMAIN-CONTAINING PROTEIN"/>
    <property type="match status" value="1"/>
</dbReference>